<dbReference type="Proteomes" id="UP000185151">
    <property type="component" value="Unassembled WGS sequence"/>
</dbReference>
<gene>
    <name evidence="3" type="ORF">SAMN05444165_4419</name>
</gene>
<dbReference type="EMBL" id="FSRU01000002">
    <property type="protein sequence ID" value="SIO59170.1"/>
    <property type="molecule type" value="Genomic_DNA"/>
</dbReference>
<protein>
    <recommendedName>
        <fullName evidence="5">Carboxypeptidase regulatory-like domain-containing protein</fullName>
    </recommendedName>
</protein>
<dbReference type="PROSITE" id="PS51257">
    <property type="entry name" value="PROKAR_LIPOPROTEIN"/>
    <property type="match status" value="1"/>
</dbReference>
<proteinExistence type="predicted"/>
<feature type="chain" id="PRO_5012455708" description="Carboxypeptidase regulatory-like domain-containing protein" evidence="2">
    <location>
        <begin position="27"/>
        <end position="241"/>
    </location>
</feature>
<evidence type="ECO:0000313" key="3">
    <source>
        <dbReference type="EMBL" id="SIO59170.1"/>
    </source>
</evidence>
<evidence type="ECO:0000256" key="1">
    <source>
        <dbReference type="SAM" id="MobiDB-lite"/>
    </source>
</evidence>
<evidence type="ECO:0008006" key="5">
    <source>
        <dbReference type="Google" id="ProtNLM"/>
    </source>
</evidence>
<dbReference type="OrthoDB" id="9008626at2"/>
<sequence length="241" mass="22813">MKLLNTASLRSLQLGSVALATSALMACGGGGGLATGTVSGTAAVGAALANASIQLTCKNGSGSTTANANGAYTASFKFDGPCSITATNGSITINSFASGSGTFNVTPLTQLLLSYLAGELGTTVDGLIAGIATNATYQNAVTNSTLIANAENGVAKLLQSMYGVTLSTNAFLTTSFTPGQPGADADLDALLAAGAIGSNGQPSTALVNAAIAAGAAVGNPSSSGSSGTGAATGGTGGTSGT</sequence>
<feature type="compositionally biased region" description="Gly residues" evidence="1">
    <location>
        <begin position="226"/>
        <end position="241"/>
    </location>
</feature>
<dbReference type="RefSeq" id="WP_074299179.1">
    <property type="nucleotide sequence ID" value="NZ_FSRU01000002.1"/>
</dbReference>
<reference evidence="3 4" key="1">
    <citation type="submission" date="2016-11" db="EMBL/GenBank/DDBJ databases">
        <authorList>
            <person name="Jaros S."/>
            <person name="Januszkiewicz K."/>
            <person name="Wedrychowicz H."/>
        </authorList>
    </citation>
    <scope>NUCLEOTIDE SEQUENCE [LARGE SCALE GENOMIC DNA]</scope>
    <source>
        <strain evidence="3 4">GAS95</strain>
    </source>
</reference>
<evidence type="ECO:0000256" key="2">
    <source>
        <dbReference type="SAM" id="SignalP"/>
    </source>
</evidence>
<feature type="region of interest" description="Disordered" evidence="1">
    <location>
        <begin position="218"/>
        <end position="241"/>
    </location>
</feature>
<keyword evidence="2" id="KW-0732">Signal</keyword>
<name>A0A1N6KRM1_9BURK</name>
<dbReference type="AlphaFoldDB" id="A0A1N6KRM1"/>
<feature type="signal peptide" evidence="2">
    <location>
        <begin position="1"/>
        <end position="26"/>
    </location>
</feature>
<organism evidence="3 4">
    <name type="scientific">Paraburkholderia phenazinium</name>
    <dbReference type="NCBI Taxonomy" id="60549"/>
    <lineage>
        <taxon>Bacteria</taxon>
        <taxon>Pseudomonadati</taxon>
        <taxon>Pseudomonadota</taxon>
        <taxon>Betaproteobacteria</taxon>
        <taxon>Burkholderiales</taxon>
        <taxon>Burkholderiaceae</taxon>
        <taxon>Paraburkholderia</taxon>
    </lineage>
</organism>
<accession>A0A1N6KRM1</accession>
<evidence type="ECO:0000313" key="4">
    <source>
        <dbReference type="Proteomes" id="UP000185151"/>
    </source>
</evidence>
<keyword evidence="4" id="KW-1185">Reference proteome</keyword>